<feature type="compositionally biased region" description="Basic and acidic residues" evidence="1">
    <location>
        <begin position="349"/>
        <end position="358"/>
    </location>
</feature>
<sequence length="474" mass="49821">MDTTARGTTPKSTSTSTAITPLLDAATAESIVKRFERYTTRPELLEHMEEKVGKKLRDTETARAYLENGRWIDKGAPLNREVMFSILLKVSLLPQTTLKLMAGTIRALAFMAETIDSVVADEVADVVGPIVNSVVDSQENLHGEVLGLVRQVSDLQAAVEEKNRETAGEVQALRVQLAVMQTRMDEASAGAKEDAQKMAAWVATQLGELRNVVTEAGAAAVTVADGAKAVAAAVSEVQAAAKTAPAGTRSFAATAATGMPVQAGVLARAARMRRQILIDKGSETTASSMSTLSEVELKVKANLALTLMTEKLEGAAFVGARKLDNGGVVFDCLNEKTATWPRALQQGVDTERDRDSRGQGRLAGGAPGQGGGGGAPVDGGWGAMRQRAQEQRAGNSWSDDGLYQSHIPDVFAAQPRSNEWGRGGFTQGGAIRGGRGAMAGPSRLRNELARGSAGTQGSVAQQSRDPAAAVDGRE</sequence>
<dbReference type="AlphaFoldDB" id="A0AAD6SN46"/>
<evidence type="ECO:0000313" key="3">
    <source>
        <dbReference type="Proteomes" id="UP001218188"/>
    </source>
</evidence>
<comment type="caution">
    <text evidence="2">The sequence shown here is derived from an EMBL/GenBank/DDBJ whole genome shotgun (WGS) entry which is preliminary data.</text>
</comment>
<feature type="compositionally biased region" description="Gly residues" evidence="1">
    <location>
        <begin position="421"/>
        <end position="437"/>
    </location>
</feature>
<organism evidence="2 3">
    <name type="scientific">Mycena alexandri</name>
    <dbReference type="NCBI Taxonomy" id="1745969"/>
    <lineage>
        <taxon>Eukaryota</taxon>
        <taxon>Fungi</taxon>
        <taxon>Dikarya</taxon>
        <taxon>Basidiomycota</taxon>
        <taxon>Agaricomycotina</taxon>
        <taxon>Agaricomycetes</taxon>
        <taxon>Agaricomycetidae</taxon>
        <taxon>Agaricales</taxon>
        <taxon>Marasmiineae</taxon>
        <taxon>Mycenaceae</taxon>
        <taxon>Mycena</taxon>
    </lineage>
</organism>
<feature type="compositionally biased region" description="Polar residues" evidence="1">
    <location>
        <begin position="453"/>
        <end position="464"/>
    </location>
</feature>
<feature type="compositionally biased region" description="Gly residues" evidence="1">
    <location>
        <begin position="361"/>
        <end position="381"/>
    </location>
</feature>
<evidence type="ECO:0000313" key="2">
    <source>
        <dbReference type="EMBL" id="KAJ7029320.1"/>
    </source>
</evidence>
<accession>A0AAD6SN46</accession>
<gene>
    <name evidence="2" type="ORF">C8F04DRAFT_1187736</name>
</gene>
<name>A0AAD6SN46_9AGAR</name>
<reference evidence="2" key="1">
    <citation type="submission" date="2023-03" db="EMBL/GenBank/DDBJ databases">
        <title>Massive genome expansion in bonnet fungi (Mycena s.s.) driven by repeated elements and novel gene families across ecological guilds.</title>
        <authorList>
            <consortium name="Lawrence Berkeley National Laboratory"/>
            <person name="Harder C.B."/>
            <person name="Miyauchi S."/>
            <person name="Viragh M."/>
            <person name="Kuo A."/>
            <person name="Thoen E."/>
            <person name="Andreopoulos B."/>
            <person name="Lu D."/>
            <person name="Skrede I."/>
            <person name="Drula E."/>
            <person name="Henrissat B."/>
            <person name="Morin E."/>
            <person name="Kohler A."/>
            <person name="Barry K."/>
            <person name="LaButti K."/>
            <person name="Morin E."/>
            <person name="Salamov A."/>
            <person name="Lipzen A."/>
            <person name="Mereny Z."/>
            <person name="Hegedus B."/>
            <person name="Baldrian P."/>
            <person name="Stursova M."/>
            <person name="Weitz H."/>
            <person name="Taylor A."/>
            <person name="Grigoriev I.V."/>
            <person name="Nagy L.G."/>
            <person name="Martin F."/>
            <person name="Kauserud H."/>
        </authorList>
    </citation>
    <scope>NUCLEOTIDE SEQUENCE</scope>
    <source>
        <strain evidence="2">CBHHK200</strain>
    </source>
</reference>
<evidence type="ECO:0000256" key="1">
    <source>
        <dbReference type="SAM" id="MobiDB-lite"/>
    </source>
</evidence>
<proteinExistence type="predicted"/>
<feature type="region of interest" description="Disordered" evidence="1">
    <location>
        <begin position="414"/>
        <end position="474"/>
    </location>
</feature>
<dbReference type="Proteomes" id="UP001218188">
    <property type="component" value="Unassembled WGS sequence"/>
</dbReference>
<keyword evidence="3" id="KW-1185">Reference proteome</keyword>
<feature type="region of interest" description="Disordered" evidence="1">
    <location>
        <begin position="343"/>
        <end position="381"/>
    </location>
</feature>
<dbReference type="EMBL" id="JARJCM010000102">
    <property type="protein sequence ID" value="KAJ7029320.1"/>
    <property type="molecule type" value="Genomic_DNA"/>
</dbReference>
<protein>
    <submittedName>
        <fullName evidence="2">Uncharacterized protein</fullName>
    </submittedName>
</protein>